<sequence>MFYWTDDDVEYEVNGPAGQVPPAAEQFVLGDLTAIIGRLLPEYPFPVPVIKDEVPWPELRLDKQGQPMLAVDLTMPIDTAELEWALLPLQGRAAKIARRDTPLTPGPCQ</sequence>
<organism evidence="1 2">
    <name type="scientific">Bailinhaonella thermotolerans</name>
    <dbReference type="NCBI Taxonomy" id="1070861"/>
    <lineage>
        <taxon>Bacteria</taxon>
        <taxon>Bacillati</taxon>
        <taxon>Actinomycetota</taxon>
        <taxon>Actinomycetes</taxon>
        <taxon>Streptosporangiales</taxon>
        <taxon>Streptosporangiaceae</taxon>
        <taxon>Bailinhaonella</taxon>
    </lineage>
</organism>
<protein>
    <submittedName>
        <fullName evidence="1">Uncharacterized protein</fullName>
    </submittedName>
</protein>
<keyword evidence="2" id="KW-1185">Reference proteome</keyword>
<dbReference type="EMBL" id="QZEY01000017">
    <property type="protein sequence ID" value="RJL23926.1"/>
    <property type="molecule type" value="Genomic_DNA"/>
</dbReference>
<evidence type="ECO:0000313" key="1">
    <source>
        <dbReference type="EMBL" id="RJL23926.1"/>
    </source>
</evidence>
<dbReference type="AlphaFoldDB" id="A0A3A4A529"/>
<accession>A0A3A4A529</accession>
<gene>
    <name evidence="1" type="ORF">D5H75_31300</name>
</gene>
<name>A0A3A4A529_9ACTN</name>
<evidence type="ECO:0000313" key="2">
    <source>
        <dbReference type="Proteomes" id="UP000265768"/>
    </source>
</evidence>
<dbReference type="RefSeq" id="WP_119930182.1">
    <property type="nucleotide sequence ID" value="NZ_QZEY01000017.1"/>
</dbReference>
<comment type="caution">
    <text evidence="1">The sequence shown here is derived from an EMBL/GenBank/DDBJ whole genome shotgun (WGS) entry which is preliminary data.</text>
</comment>
<proteinExistence type="predicted"/>
<dbReference type="Proteomes" id="UP000265768">
    <property type="component" value="Unassembled WGS sequence"/>
</dbReference>
<reference evidence="1 2" key="1">
    <citation type="submission" date="2018-09" db="EMBL/GenBank/DDBJ databases">
        <title>YIM 75507 draft genome.</title>
        <authorList>
            <person name="Tang S."/>
            <person name="Feng Y."/>
        </authorList>
    </citation>
    <scope>NUCLEOTIDE SEQUENCE [LARGE SCALE GENOMIC DNA]</scope>
    <source>
        <strain evidence="1 2">YIM 75507</strain>
    </source>
</reference>